<dbReference type="OrthoDB" id="8909229at2"/>
<keyword evidence="6" id="KW-0966">Cell projection</keyword>
<evidence type="ECO:0000313" key="6">
    <source>
        <dbReference type="EMBL" id="KEO89260.1"/>
    </source>
</evidence>
<keyword evidence="3 4" id="KW-0975">Bacterial flagellum</keyword>
<dbReference type="GO" id="GO:0003774">
    <property type="term" value="F:cytoskeletal motor activity"/>
    <property type="evidence" value="ECO:0007669"/>
    <property type="project" value="InterPro"/>
</dbReference>
<evidence type="ECO:0000256" key="5">
    <source>
        <dbReference type="NCBIfam" id="TIGR00205"/>
    </source>
</evidence>
<sequence>MKVGGPMNGAAGGLHQVMALRQEILARSQALQEVRGTTIQGAGDAQKPAAGATGQVAGFADTLQNAMQDVSAVQKRSSDMQAAYERGEVTDVAKVMLARQEAGVAFEATIQVRNKLLSAYQDILRMGG</sequence>
<proteinExistence type="inferred from homology"/>
<evidence type="ECO:0000256" key="4">
    <source>
        <dbReference type="HAMAP-Rule" id="MF_00724"/>
    </source>
</evidence>
<dbReference type="Pfam" id="PF02049">
    <property type="entry name" value="FliE"/>
    <property type="match status" value="1"/>
</dbReference>
<gene>
    <name evidence="4" type="primary">fliE</name>
    <name evidence="6" type="ORF">EH31_14635</name>
</gene>
<dbReference type="InterPro" id="IPR001624">
    <property type="entry name" value="FliE"/>
</dbReference>
<accession>A0A074M921</accession>
<keyword evidence="6" id="KW-0282">Flagellum</keyword>
<organism evidence="6 7">
    <name type="scientific">Erythrobacter longus</name>
    <dbReference type="NCBI Taxonomy" id="1044"/>
    <lineage>
        <taxon>Bacteria</taxon>
        <taxon>Pseudomonadati</taxon>
        <taxon>Pseudomonadota</taxon>
        <taxon>Alphaproteobacteria</taxon>
        <taxon>Sphingomonadales</taxon>
        <taxon>Erythrobacteraceae</taxon>
        <taxon>Erythrobacter/Porphyrobacter group</taxon>
        <taxon>Erythrobacter</taxon>
    </lineage>
</organism>
<dbReference type="AlphaFoldDB" id="A0A074M921"/>
<dbReference type="GO" id="GO:0005198">
    <property type="term" value="F:structural molecule activity"/>
    <property type="evidence" value="ECO:0007669"/>
    <property type="project" value="UniProtKB-UniRule"/>
</dbReference>
<dbReference type="GO" id="GO:0009425">
    <property type="term" value="C:bacterial-type flagellum basal body"/>
    <property type="evidence" value="ECO:0007669"/>
    <property type="project" value="UniProtKB-SubCell"/>
</dbReference>
<dbReference type="PRINTS" id="PR01006">
    <property type="entry name" value="FLGHOOKFLIE"/>
</dbReference>
<evidence type="ECO:0000313" key="7">
    <source>
        <dbReference type="Proteomes" id="UP000027647"/>
    </source>
</evidence>
<comment type="similarity">
    <text evidence="2 4">Belongs to the FliE family.</text>
</comment>
<dbReference type="NCBIfam" id="TIGR00205">
    <property type="entry name" value="fliE"/>
    <property type="match status" value="1"/>
</dbReference>
<name>A0A074M921_ERYLO</name>
<evidence type="ECO:0000256" key="3">
    <source>
        <dbReference type="ARBA" id="ARBA00023143"/>
    </source>
</evidence>
<dbReference type="PANTHER" id="PTHR34653:SF1">
    <property type="entry name" value="FLAGELLAR HOOK-BASAL BODY COMPLEX PROTEIN FLIE"/>
    <property type="match status" value="1"/>
</dbReference>
<protein>
    <recommendedName>
        <fullName evidence="4 5">Flagellar hook-basal body complex protein FliE</fullName>
    </recommendedName>
</protein>
<dbReference type="EMBL" id="JMIW01000006">
    <property type="protein sequence ID" value="KEO89260.1"/>
    <property type="molecule type" value="Genomic_DNA"/>
</dbReference>
<dbReference type="GO" id="GO:0071973">
    <property type="term" value="P:bacterial-type flagellum-dependent cell motility"/>
    <property type="evidence" value="ECO:0007669"/>
    <property type="project" value="InterPro"/>
</dbReference>
<keyword evidence="6" id="KW-0969">Cilium</keyword>
<dbReference type="STRING" id="1044.EH31_14635"/>
<dbReference type="PANTHER" id="PTHR34653">
    <property type="match status" value="1"/>
</dbReference>
<comment type="subcellular location">
    <subcellularLocation>
        <location evidence="1 4">Bacterial flagellum basal body</location>
    </subcellularLocation>
</comment>
<evidence type="ECO:0000256" key="1">
    <source>
        <dbReference type="ARBA" id="ARBA00004117"/>
    </source>
</evidence>
<dbReference type="HAMAP" id="MF_00724">
    <property type="entry name" value="FliE"/>
    <property type="match status" value="1"/>
</dbReference>
<keyword evidence="7" id="KW-1185">Reference proteome</keyword>
<evidence type="ECO:0000256" key="2">
    <source>
        <dbReference type="ARBA" id="ARBA00009272"/>
    </source>
</evidence>
<dbReference type="eggNOG" id="COG1677">
    <property type="taxonomic scope" value="Bacteria"/>
</dbReference>
<comment type="caution">
    <text evidence="6">The sequence shown here is derived from an EMBL/GenBank/DDBJ whole genome shotgun (WGS) entry which is preliminary data.</text>
</comment>
<reference evidence="6 7" key="1">
    <citation type="submission" date="2014-04" db="EMBL/GenBank/DDBJ databases">
        <title>A comprehensive comparison of genomes of Erythrobacter spp. strains.</title>
        <authorList>
            <person name="Zheng Q."/>
        </authorList>
    </citation>
    <scope>NUCLEOTIDE SEQUENCE [LARGE SCALE GENOMIC DNA]</scope>
    <source>
        <strain evidence="6 7">DSM 6997</strain>
    </source>
</reference>
<dbReference type="RefSeq" id="WP_051699274.1">
    <property type="nucleotide sequence ID" value="NZ_JMIW01000006.1"/>
</dbReference>
<dbReference type="Proteomes" id="UP000027647">
    <property type="component" value="Unassembled WGS sequence"/>
</dbReference>